<dbReference type="PANTHER" id="PTHR37015">
    <property type="entry name" value="REVERSE TRANSCRIPTASE DOMAIN-CONTAINING PROTEIN"/>
    <property type="match status" value="1"/>
</dbReference>
<dbReference type="Proteomes" id="UP001152607">
    <property type="component" value="Unassembled WGS sequence"/>
</dbReference>
<evidence type="ECO:0000256" key="1">
    <source>
        <dbReference type="SAM" id="MobiDB-lite"/>
    </source>
</evidence>
<dbReference type="PANTHER" id="PTHR37015:SF2">
    <property type="entry name" value="REVERSE TRANSCRIPTASE DOMAIN-CONTAINING PROTEIN"/>
    <property type="match status" value="1"/>
</dbReference>
<dbReference type="CDD" id="cd01709">
    <property type="entry name" value="RT_like_1"/>
    <property type="match status" value="1"/>
</dbReference>
<dbReference type="EMBL" id="CAOQHR010000011">
    <property type="protein sequence ID" value="CAI6341043.1"/>
    <property type="molecule type" value="Genomic_DNA"/>
</dbReference>
<protein>
    <recommendedName>
        <fullName evidence="4">Reverse transcriptase domain-containing protein</fullName>
    </recommendedName>
</protein>
<evidence type="ECO:0000313" key="3">
    <source>
        <dbReference type="Proteomes" id="UP001152607"/>
    </source>
</evidence>
<name>A0A9W4XRL1_9PLEO</name>
<keyword evidence="3" id="KW-1185">Reference proteome</keyword>
<organism evidence="2 3">
    <name type="scientific">Periconia digitata</name>
    <dbReference type="NCBI Taxonomy" id="1303443"/>
    <lineage>
        <taxon>Eukaryota</taxon>
        <taxon>Fungi</taxon>
        <taxon>Dikarya</taxon>
        <taxon>Ascomycota</taxon>
        <taxon>Pezizomycotina</taxon>
        <taxon>Dothideomycetes</taxon>
        <taxon>Pleosporomycetidae</taxon>
        <taxon>Pleosporales</taxon>
        <taxon>Massarineae</taxon>
        <taxon>Periconiaceae</taxon>
        <taxon>Periconia</taxon>
    </lineage>
</organism>
<feature type="region of interest" description="Disordered" evidence="1">
    <location>
        <begin position="192"/>
        <end position="222"/>
    </location>
</feature>
<proteinExistence type="predicted"/>
<evidence type="ECO:0000313" key="2">
    <source>
        <dbReference type="EMBL" id="CAI6341043.1"/>
    </source>
</evidence>
<comment type="caution">
    <text evidence="2">The sequence shown here is derived from an EMBL/GenBank/DDBJ whole genome shotgun (WGS) entry which is preliminary data.</text>
</comment>
<accession>A0A9W4XRL1</accession>
<dbReference type="OrthoDB" id="74545at2759"/>
<dbReference type="AlphaFoldDB" id="A0A9W4XRL1"/>
<evidence type="ECO:0008006" key="4">
    <source>
        <dbReference type="Google" id="ProtNLM"/>
    </source>
</evidence>
<reference evidence="2" key="1">
    <citation type="submission" date="2023-01" db="EMBL/GenBank/DDBJ databases">
        <authorList>
            <person name="Van Ghelder C."/>
            <person name="Rancurel C."/>
        </authorList>
    </citation>
    <scope>NUCLEOTIDE SEQUENCE</scope>
    <source>
        <strain evidence="2">CNCM I-4278</strain>
    </source>
</reference>
<gene>
    <name evidence="2" type="ORF">PDIGIT_LOCUS14231</name>
</gene>
<sequence>MYKFVRHPPIMLRTNTLYSSSSINRHWRLPTTASLQVPIVFRPPIHLRSNNFVLSISRQSHSSAQKNMPVPALSTLQHVTEKKLNKLARHQQNFESEKQSILRDVAATDDPRGKVQALLEGFKRYGVKPRSPTLSTKNLEIFVRQAEHDPSVSATLLSDWQRRLEHELDISSAKYDYTALFGRLVMEWIKNPNPATSGHGERSTTSDSDSETSGSFDTIGRKEMHEQRKEWESYAFVERKVDEAKIESYLTDIFTSKREYIVEKSPLEKIRHQLRYVMDFKSDLKTPEPNDGTKPPVPAENEYRFTTEKLKSCIKGVLNSDLLAGKKRQALVDLQSQPEVLKELVVVLNMDLEELDEWEWEPTPVPLFMRRQLNGKYRVYMDEETHQAILLHFIGKIWSTAVKSAFTSFAHSSEWKYAARSIMGVQSRERRKYFLDESQSTRDPTRIIRRKQYWDEYFMLQLPEHSFEDVRDYNAEDQKSQPEKSPFTTKQNMLRLLTTEMLLNKKLYGEFTVVQSDFKWFGPSFPHATIFTVLKFFGVPEKWLRFFKKFLEAPVVFAQDGPNAESHVRKCGIPMSYVLSDVLSEAVLFCLDFAVNKRTQGANIYRFHDDLWVWGQETTCVEAWDAIRLFTHIMGLNLNEEKTGAALVLSRAEKRDVHPSLPQGKIKWGFLYLDAAAGRWVIDRAQVDEHIEELRRQLSACRSVMAWVQAWNSYVSRFFRANFADPANCFGPKHNEMIIATFKHIQKRLFTEMGATNVTDHLRSLLKQRFDTDDFVPDGFFYFPVQLGGLGVRNPFIDAFATSKKSFRNGEDQIERAYELEHERYKQLEELWKEGKLGQNQITRKNLPKDASNIENEPFMSFEEYIRYPEETSSYVALAYERLMRSPEEEIIEASAEMLTAIRNLGLTDTTYWRWIHNLYVGDMKQRFGDQGLQLGERDLLPLGLVDMLKSEKVRWEG</sequence>
<feature type="compositionally biased region" description="Low complexity" evidence="1">
    <location>
        <begin position="205"/>
        <end position="218"/>
    </location>
</feature>